<sequence length="278" mass="31715">MTTELLEIMQKDIKRCEDAQSSNEGTRRLYQALIAKYNGIFEGFEKDIPTSGKAAFGGGEFNYRPELNAIKEKLELLIVTDNDKDPLFNFKVMYEDDLESLKKAISDAENRETPESAKLQLYKDVTAKYHPYIPKLSDGLYDYIQAYAFYDDVSGESLFHNLKQVYNKMLSFKALGYPSLKETVPQSVPMVQITNTNENKVDVNISFSDVRKEIENMSALPDAEIEEILYKINELEKIVKSSDRKSKKWENAKGIVKWIADKGVDVGIALLPLLLQIK</sequence>
<proteinExistence type="predicted"/>
<evidence type="ECO:0000313" key="3">
    <source>
        <dbReference type="EMBL" id="RGN90658.1"/>
    </source>
</evidence>
<dbReference type="RefSeq" id="WP_005427447.1">
    <property type="nucleotide sequence ID" value="NZ_CYZD01000001.1"/>
</dbReference>
<dbReference type="AlphaFoldDB" id="A0A173XEN5"/>
<name>A0A173XEN5_9FIRM</name>
<dbReference type="EMBL" id="QSUB01000001">
    <property type="protein sequence ID" value="RGN07074.1"/>
    <property type="molecule type" value="Genomic_DNA"/>
</dbReference>
<evidence type="ECO:0000313" key="5">
    <source>
        <dbReference type="Proteomes" id="UP000095409"/>
    </source>
</evidence>
<evidence type="ECO:0000313" key="4">
    <source>
        <dbReference type="EMBL" id="RGQ03268.1"/>
    </source>
</evidence>
<accession>A0A173XEN5</accession>
<evidence type="ECO:0000313" key="1">
    <source>
        <dbReference type="EMBL" id="CUN49790.1"/>
    </source>
</evidence>
<gene>
    <name evidence="4" type="ORF">DWZ12_13295</name>
    <name evidence="3" type="ORF">DXB38_01365</name>
    <name evidence="2" type="ORF">DXB81_00640</name>
    <name evidence="1" type="ORF">ERS852394_00382</name>
</gene>
<reference evidence="6 7" key="2">
    <citation type="submission" date="2018-08" db="EMBL/GenBank/DDBJ databases">
        <title>A genome reference for cultivated species of the human gut microbiota.</title>
        <authorList>
            <person name="Zou Y."/>
            <person name="Xue W."/>
            <person name="Luo G."/>
        </authorList>
    </citation>
    <scope>NUCLEOTIDE SEQUENCE [LARGE SCALE GENOMIC DNA]</scope>
    <source>
        <strain evidence="4 8">AF29-2BH</strain>
        <strain evidence="3 6">OM03-6</strain>
        <strain evidence="2 7">OM06-11AA</strain>
    </source>
</reference>
<dbReference type="Proteomes" id="UP000261105">
    <property type="component" value="Unassembled WGS sequence"/>
</dbReference>
<dbReference type="EMBL" id="QSUZ01000001">
    <property type="protein sequence ID" value="RGN90658.1"/>
    <property type="molecule type" value="Genomic_DNA"/>
</dbReference>
<evidence type="ECO:0000313" key="7">
    <source>
        <dbReference type="Proteomes" id="UP000261222"/>
    </source>
</evidence>
<dbReference type="Proteomes" id="UP000095409">
    <property type="component" value="Unassembled WGS sequence"/>
</dbReference>
<reference evidence="1 5" key="1">
    <citation type="submission" date="2015-09" db="EMBL/GenBank/DDBJ databases">
        <authorList>
            <consortium name="Pathogen Informatics"/>
        </authorList>
    </citation>
    <scope>NUCLEOTIDE SEQUENCE [LARGE SCALE GENOMIC DNA]</scope>
    <source>
        <strain evidence="1 5">2789STDY5608837</strain>
    </source>
</reference>
<evidence type="ECO:0000313" key="8">
    <source>
        <dbReference type="Proteomes" id="UP000283585"/>
    </source>
</evidence>
<dbReference type="GeneID" id="79804618"/>
<dbReference type="EMBL" id="CYZD01000001">
    <property type="protein sequence ID" value="CUN49790.1"/>
    <property type="molecule type" value="Genomic_DNA"/>
</dbReference>
<evidence type="ECO:0000313" key="6">
    <source>
        <dbReference type="Proteomes" id="UP000261105"/>
    </source>
</evidence>
<dbReference type="Proteomes" id="UP000261222">
    <property type="component" value="Unassembled WGS sequence"/>
</dbReference>
<evidence type="ECO:0000313" key="2">
    <source>
        <dbReference type="EMBL" id="RGN07074.1"/>
    </source>
</evidence>
<organism evidence="1 5">
    <name type="scientific">Blautia obeum</name>
    <dbReference type="NCBI Taxonomy" id="40520"/>
    <lineage>
        <taxon>Bacteria</taxon>
        <taxon>Bacillati</taxon>
        <taxon>Bacillota</taxon>
        <taxon>Clostridia</taxon>
        <taxon>Lachnospirales</taxon>
        <taxon>Lachnospiraceae</taxon>
        <taxon>Blautia</taxon>
    </lineage>
</organism>
<dbReference type="Proteomes" id="UP000283585">
    <property type="component" value="Unassembled WGS sequence"/>
</dbReference>
<dbReference type="EMBL" id="QRSS01000018">
    <property type="protein sequence ID" value="RGQ03268.1"/>
    <property type="molecule type" value="Genomic_DNA"/>
</dbReference>
<protein>
    <submittedName>
        <fullName evidence="1">Uncharacterized protein</fullName>
    </submittedName>
</protein>